<evidence type="ECO:0000313" key="2">
    <source>
        <dbReference type="Proteomes" id="UP000183772"/>
    </source>
</evidence>
<sequence>MNTTFAAIWESCGSEPARDGAGSMESMLADPPLSRAGSLPQGIGGGCKHVGRARNSVAASLLAMAPGQWSRCWLIHRYREQARSHRGLAVDASMSAVPGTVCGSEPARDGAGSMESMLADPPLSRAGSLPQGIGGGCKHVGRARNSVAASLLAMAPGQWSRCWLIHRYREQARSHRGLAVDASMSAVPGTVCGSELARDGAGSMESMLADPPLSRAGSLPQGIGGGCKHVGRARYSVWERACSRWRRVSGVDVG</sequence>
<evidence type="ECO:0000313" key="1">
    <source>
        <dbReference type="EMBL" id="SDU53242.1"/>
    </source>
</evidence>
<accession>A0AAX2DCC4</accession>
<gene>
    <name evidence="1" type="ORF">SAMN05216476_2890</name>
</gene>
<protein>
    <submittedName>
        <fullName evidence="1">Uncharacterized protein</fullName>
    </submittedName>
</protein>
<dbReference type="EMBL" id="LT629790">
    <property type="protein sequence ID" value="SDU53242.1"/>
    <property type="molecule type" value="Genomic_DNA"/>
</dbReference>
<keyword evidence="2" id="KW-1185">Reference proteome</keyword>
<proteinExistence type="predicted"/>
<dbReference type="AlphaFoldDB" id="A0AAX2DCC4"/>
<reference evidence="1 2" key="1">
    <citation type="submission" date="2016-10" db="EMBL/GenBank/DDBJ databases">
        <authorList>
            <person name="Varghese N."/>
            <person name="Submissions S."/>
        </authorList>
    </citation>
    <scope>NUCLEOTIDE SEQUENCE [LARGE SCALE GENOMIC DNA]</scope>
    <source>
        <strain evidence="1 2">DSM 16733</strain>
    </source>
</reference>
<organism evidence="1 2">
    <name type="scientific">Pseudomonas mediterranea</name>
    <dbReference type="NCBI Taxonomy" id="183795"/>
    <lineage>
        <taxon>Bacteria</taxon>
        <taxon>Pseudomonadati</taxon>
        <taxon>Pseudomonadota</taxon>
        <taxon>Gammaproteobacteria</taxon>
        <taxon>Pseudomonadales</taxon>
        <taxon>Pseudomonadaceae</taxon>
        <taxon>Pseudomonas</taxon>
    </lineage>
</organism>
<name>A0AAX2DCC4_9PSED</name>
<dbReference type="Proteomes" id="UP000183772">
    <property type="component" value="Chromosome I"/>
</dbReference>